<evidence type="ECO:0000313" key="5">
    <source>
        <dbReference type="Proteomes" id="UP000000467"/>
    </source>
</evidence>
<sequence length="410" mass="47832">MQKKAPSDVYYLLNGMLEEGLSFIAAHLGKTIKYPVVFTDAIGRIHYPDEPGSPLRLDDLFIELPRGMKDQEYYYDADKRNLYLRIGETRGTAYIVIENLPRSMVAQTIADIDDKSKLAVKYYFYNLEKLRQSQTRFKQELVEYLFFKSQFNIRDYLKLIQQELQLDKPYMAAIMKADQANSKVDWELLSSYTAHHLKRIGLEIIPLFWNDSMIAIFPVSYKKDTLEVDPEWVNQIIQNSYKFRDIVSRIFEQDISIAFGQTYILNELHKSFNEARIAMALARLMGKKKFVQQFAEMGVFTCIFSADVNLLRSYTINTLGKLLDYDQANNTQLLDTLRHLLDNNINWKCTADHLCIHVNTLDYRVKKVEELLGVDFSTMETRVNLYVAIKVWDVLNMTGFGIKEDSDKKQ</sequence>
<keyword evidence="5" id="KW-1185">Reference proteome</keyword>
<accession>K4LI77</accession>
<comment type="similarity">
    <text evidence="1">Belongs to the CdaR family.</text>
</comment>
<dbReference type="eggNOG" id="COG2508">
    <property type="taxonomic scope" value="Bacteria"/>
</dbReference>
<dbReference type="InterPro" id="IPR025736">
    <property type="entry name" value="PucR_C-HTH_dom"/>
</dbReference>
<name>K4LI77_THEPS</name>
<organism evidence="4 5">
    <name type="scientific">Thermacetogenium phaeum (strain ATCC BAA-254 / DSM 26808 / PB)</name>
    <dbReference type="NCBI Taxonomy" id="1089553"/>
    <lineage>
        <taxon>Bacteria</taxon>
        <taxon>Bacillati</taxon>
        <taxon>Bacillota</taxon>
        <taxon>Clostridia</taxon>
        <taxon>Thermoanaerobacterales</taxon>
        <taxon>Thermoanaerobacteraceae</taxon>
        <taxon>Thermacetogenium</taxon>
    </lineage>
</organism>
<dbReference type="OrthoDB" id="143422at2"/>
<dbReference type="InterPro" id="IPR041522">
    <property type="entry name" value="CdaR_GGDEF"/>
</dbReference>
<evidence type="ECO:0000259" key="2">
    <source>
        <dbReference type="Pfam" id="PF13556"/>
    </source>
</evidence>
<dbReference type="Proteomes" id="UP000000467">
    <property type="component" value="Chromosome"/>
</dbReference>
<dbReference type="Gene3D" id="1.10.10.2840">
    <property type="entry name" value="PucR C-terminal helix-turn-helix domain"/>
    <property type="match status" value="1"/>
</dbReference>
<dbReference type="Pfam" id="PF13556">
    <property type="entry name" value="HTH_30"/>
    <property type="match status" value="1"/>
</dbReference>
<evidence type="ECO:0000313" key="4">
    <source>
        <dbReference type="EMBL" id="AFV12593.1"/>
    </source>
</evidence>
<proteinExistence type="inferred from homology"/>
<reference evidence="4 5" key="1">
    <citation type="journal article" date="2012" name="BMC Genomics">
        <title>Genome-guided analysis of physiological and morphological traits of the fermentative acetate oxidizer Thermacetogenium phaeum.</title>
        <authorList>
            <person name="Oehler D."/>
            <person name="Poehlein A."/>
            <person name="Leimbach A."/>
            <person name="Muller N."/>
            <person name="Daniel R."/>
            <person name="Gottschalk G."/>
            <person name="Schink B."/>
        </authorList>
    </citation>
    <scope>NUCLEOTIDE SEQUENCE [LARGE SCALE GENOMIC DNA]</scope>
    <source>
        <strain evidence="5">ATCC BAA-254 / DSM 26808 / PB</strain>
    </source>
</reference>
<dbReference type="Pfam" id="PF17853">
    <property type="entry name" value="GGDEF_2"/>
    <property type="match status" value="1"/>
</dbReference>
<dbReference type="HOGENOM" id="CLU_696236_0_0_9"/>
<dbReference type="RefSeq" id="WP_015051458.1">
    <property type="nucleotide sequence ID" value="NC_018870.1"/>
</dbReference>
<dbReference type="PANTHER" id="PTHR33744">
    <property type="entry name" value="CARBOHYDRATE DIACID REGULATOR"/>
    <property type="match status" value="1"/>
</dbReference>
<gene>
    <name evidence="4" type="ordered locus">Tph_c24060</name>
</gene>
<dbReference type="AlphaFoldDB" id="K4LI77"/>
<dbReference type="InterPro" id="IPR042070">
    <property type="entry name" value="PucR_C-HTH_sf"/>
</dbReference>
<feature type="domain" description="CdaR GGDEF-like" evidence="3">
    <location>
        <begin position="164"/>
        <end position="280"/>
    </location>
</feature>
<dbReference type="KEGG" id="tpz:Tph_c24060"/>
<evidence type="ECO:0000256" key="1">
    <source>
        <dbReference type="ARBA" id="ARBA00006754"/>
    </source>
</evidence>
<protein>
    <submittedName>
        <fullName evidence="4">Uncharacterized protein</fullName>
    </submittedName>
</protein>
<feature type="domain" description="PucR C-terminal helix-turn-helix" evidence="2">
    <location>
        <begin position="333"/>
        <end position="391"/>
    </location>
</feature>
<dbReference type="InterPro" id="IPR051448">
    <property type="entry name" value="CdaR-like_regulators"/>
</dbReference>
<dbReference type="STRING" id="1089553.Tph_c24060"/>
<dbReference type="EMBL" id="CP003732">
    <property type="protein sequence ID" value="AFV12593.1"/>
    <property type="molecule type" value="Genomic_DNA"/>
</dbReference>
<evidence type="ECO:0000259" key="3">
    <source>
        <dbReference type="Pfam" id="PF17853"/>
    </source>
</evidence>